<dbReference type="RefSeq" id="WP_289824805.1">
    <property type="nucleotide sequence ID" value="NZ_JAUEIE010000002.1"/>
</dbReference>
<dbReference type="CDD" id="cd24098">
    <property type="entry name" value="ASKHA_NBD_TobZ_N"/>
    <property type="match status" value="1"/>
</dbReference>
<feature type="domain" description="Carbamoyltransferase C-terminal" evidence="3">
    <location>
        <begin position="402"/>
        <end position="565"/>
    </location>
</feature>
<dbReference type="EMBL" id="JAUEIF010000002">
    <property type="protein sequence ID" value="MDN0024439.1"/>
    <property type="molecule type" value="Genomic_DNA"/>
</dbReference>
<dbReference type="SUPFAM" id="SSF53067">
    <property type="entry name" value="Actin-like ATPase domain"/>
    <property type="match status" value="1"/>
</dbReference>
<dbReference type="Pfam" id="PF02543">
    <property type="entry name" value="Carbam_trans_N"/>
    <property type="match status" value="1"/>
</dbReference>
<dbReference type="EMBL" id="JAUEIE010000002">
    <property type="protein sequence ID" value="MDN0022168.1"/>
    <property type="molecule type" value="Genomic_DNA"/>
</dbReference>
<evidence type="ECO:0000313" key="6">
    <source>
        <dbReference type="Proteomes" id="UP001167831"/>
    </source>
</evidence>
<comment type="similarity">
    <text evidence="1">Belongs to the NodU/CmcH family.</text>
</comment>
<organism evidence="5 7">
    <name type="scientific">Leyella lascolaii</name>
    <dbReference type="NCBI Taxonomy" id="1776379"/>
    <lineage>
        <taxon>Bacteria</taxon>
        <taxon>Pseudomonadati</taxon>
        <taxon>Bacteroidota</taxon>
        <taxon>Bacteroidia</taxon>
        <taxon>Bacteroidales</taxon>
        <taxon>Prevotellaceae</taxon>
        <taxon>Leyella</taxon>
    </lineage>
</organism>
<evidence type="ECO:0000256" key="1">
    <source>
        <dbReference type="ARBA" id="ARBA00006129"/>
    </source>
</evidence>
<dbReference type="InterPro" id="IPR031730">
    <property type="entry name" value="Carbam_trans_C"/>
</dbReference>
<dbReference type="GO" id="GO:0003824">
    <property type="term" value="F:catalytic activity"/>
    <property type="evidence" value="ECO:0007669"/>
    <property type="project" value="InterPro"/>
</dbReference>
<dbReference type="PANTHER" id="PTHR34847:SF1">
    <property type="entry name" value="NODULATION PROTEIN U"/>
    <property type="match status" value="1"/>
</dbReference>
<evidence type="ECO:0000313" key="5">
    <source>
        <dbReference type="EMBL" id="MDN0024439.1"/>
    </source>
</evidence>
<dbReference type="Proteomes" id="UP001167831">
    <property type="component" value="Unassembled WGS sequence"/>
</dbReference>
<dbReference type="InterPro" id="IPR051338">
    <property type="entry name" value="NodU/CmcH_Carbamoyltrnsfr"/>
</dbReference>
<feature type="domain" description="Carbamoyltransferase" evidence="2">
    <location>
        <begin position="3"/>
        <end position="347"/>
    </location>
</feature>
<dbReference type="AlphaFoldDB" id="A0AAW7JEV5"/>
<dbReference type="Gene3D" id="3.90.870.20">
    <property type="entry name" value="Carbamoyltransferase, C-terminal domain"/>
    <property type="match status" value="1"/>
</dbReference>
<accession>A0AAW7JEV5</accession>
<dbReference type="Proteomes" id="UP001168478">
    <property type="component" value="Unassembled WGS sequence"/>
</dbReference>
<dbReference type="PANTHER" id="PTHR34847">
    <property type="entry name" value="NODULATION PROTEIN U"/>
    <property type="match status" value="1"/>
</dbReference>
<comment type="caution">
    <text evidence="5">The sequence shown here is derived from an EMBL/GenBank/DDBJ whole genome shotgun (WGS) entry which is preliminary data.</text>
</comment>
<evidence type="ECO:0000259" key="3">
    <source>
        <dbReference type="Pfam" id="PF16861"/>
    </source>
</evidence>
<dbReference type="InterPro" id="IPR003696">
    <property type="entry name" value="Carbtransf_dom"/>
</dbReference>
<dbReference type="InterPro" id="IPR038152">
    <property type="entry name" value="Carbam_trans_C_sf"/>
</dbReference>
<evidence type="ECO:0000313" key="7">
    <source>
        <dbReference type="Proteomes" id="UP001168478"/>
    </source>
</evidence>
<gene>
    <name evidence="4" type="ORF">QVN81_03895</name>
    <name evidence="5" type="ORF">QVN84_02705</name>
</gene>
<name>A0AAW7JEV5_9BACT</name>
<dbReference type="Gene3D" id="3.30.420.40">
    <property type="match status" value="2"/>
</dbReference>
<sequence length="565" mass="63805">MVILGISCFYHDAAAALLIEGKIVAAAAEERFSRKKHDNSFPAHAIAFCMTKAGLDYKNIDYVVFYEKPFVKFERILRTHIQYFPFGLSTFNKAIPIWIKERIDMQRTITKELRKLSMGKQNWDIRFVEHHISHASMAYHTSGFNDAAILVVDAVGERATNSIMYGHGDHIKLIKQQYFPHSIGLLYSSVTYYLGFKVNSDEYKVMGLAPYGIPSSAIRTSLSILVNVAEDGSILLNEKYFTFMYGLRMVDDRKWEKLFGFPRRKPEDPISDEHKALAAAIQNLTEVILLRLARHAKELTGSDRLCVAGGCALNCAAMGYIRQSGIFKEVYVPFAPGDDGCAIGAALYLNAEMFGNKYDSYKISPYLGPSYSEKVIEDALIECGLTFVNKEDAALYECASTAIANGEILGWYQEQMEFGPRALGNRSILADPRRKEMKDIINAKVKFRESFRPFAPIIMEEFLHEYFECEHSPYMMFTAKVRSQEIPAVTHIDGSARIQSVSNNENPRIHALLDAFRRKTSIPVLLNTSFNVMGEPIVCSPTDAINAFKKSGLNMLVINNYIVYK</sequence>
<reference evidence="5" key="1">
    <citation type="submission" date="2023-06" db="EMBL/GenBank/DDBJ databases">
        <authorList>
            <person name="Zeman M."/>
            <person name="Kubasova T."/>
            <person name="Jahodarova E."/>
            <person name="Nykrynova M."/>
            <person name="Rychlik I."/>
        </authorList>
    </citation>
    <scope>NUCLEOTIDE SEQUENCE</scope>
    <source>
        <strain evidence="5">ET15</strain>
        <strain evidence="4">ET37</strain>
    </source>
</reference>
<evidence type="ECO:0000259" key="2">
    <source>
        <dbReference type="Pfam" id="PF02543"/>
    </source>
</evidence>
<dbReference type="Pfam" id="PF16861">
    <property type="entry name" value="Carbam_trans_C"/>
    <property type="match status" value="1"/>
</dbReference>
<dbReference type="InterPro" id="IPR043129">
    <property type="entry name" value="ATPase_NBD"/>
</dbReference>
<reference evidence="5" key="2">
    <citation type="submission" date="2023-08" db="EMBL/GenBank/DDBJ databases">
        <title>Identification and characterization of horizontal gene transfer across gut microbiota members of farm animals based on homology search.</title>
        <authorList>
            <person name="Schwarzerova J."/>
            <person name="Nykrynova M."/>
            <person name="Jureckova K."/>
            <person name="Cejkova D."/>
            <person name="Rychlik I."/>
        </authorList>
    </citation>
    <scope>NUCLEOTIDE SEQUENCE</scope>
    <source>
        <strain evidence="5">ET15</strain>
        <strain evidence="4">ET37</strain>
    </source>
</reference>
<proteinExistence type="inferred from homology"/>
<evidence type="ECO:0000313" key="4">
    <source>
        <dbReference type="EMBL" id="MDN0022168.1"/>
    </source>
</evidence>
<protein>
    <submittedName>
        <fullName evidence="5">Carbamoyltransferase</fullName>
    </submittedName>
</protein>
<keyword evidence="6" id="KW-1185">Reference proteome</keyword>